<evidence type="ECO:0000313" key="2">
    <source>
        <dbReference type="Proteomes" id="UP001627154"/>
    </source>
</evidence>
<keyword evidence="2" id="KW-1185">Reference proteome</keyword>
<dbReference type="EMBL" id="JBJJXI010000041">
    <property type="protein sequence ID" value="KAL3401944.1"/>
    <property type="molecule type" value="Genomic_DNA"/>
</dbReference>
<accession>A0ABD2XA41</accession>
<protein>
    <submittedName>
        <fullName evidence="1">Uncharacterized protein</fullName>
    </submittedName>
</protein>
<organism evidence="1 2">
    <name type="scientific">Trichogramma kaykai</name>
    <dbReference type="NCBI Taxonomy" id="54128"/>
    <lineage>
        <taxon>Eukaryota</taxon>
        <taxon>Metazoa</taxon>
        <taxon>Ecdysozoa</taxon>
        <taxon>Arthropoda</taxon>
        <taxon>Hexapoda</taxon>
        <taxon>Insecta</taxon>
        <taxon>Pterygota</taxon>
        <taxon>Neoptera</taxon>
        <taxon>Endopterygota</taxon>
        <taxon>Hymenoptera</taxon>
        <taxon>Apocrita</taxon>
        <taxon>Proctotrupomorpha</taxon>
        <taxon>Chalcidoidea</taxon>
        <taxon>Trichogrammatidae</taxon>
        <taxon>Trichogramma</taxon>
    </lineage>
</organism>
<proteinExistence type="predicted"/>
<gene>
    <name evidence="1" type="ORF">TKK_004959</name>
</gene>
<dbReference type="AlphaFoldDB" id="A0ABD2XA41"/>
<comment type="caution">
    <text evidence="1">The sequence shown here is derived from an EMBL/GenBank/DDBJ whole genome shotgun (WGS) entry which is preliminary data.</text>
</comment>
<sequence>MEWAVASCCPSAVVSLLHGADVSGFVFPTATNFDKYGKIYQSKDYGRFFRVKNCSVIKLAVATGLLAIVELLETKIGQELDLDDTLKIMGFFDKYKLYESADFSTTKDVDDLVDSILKEMPKKSTYMEYFQFASSYTLFKLSCASMEACDLRLCEKVTRKFFREWALDCFMALIHYRLPILSCDMIIDQLTNKDLYNICLAAKGQTDEQDKINVVENVLKRNNERPVGAEKAPKRLEIEC</sequence>
<dbReference type="Proteomes" id="UP001627154">
    <property type="component" value="Unassembled WGS sequence"/>
</dbReference>
<evidence type="ECO:0000313" key="1">
    <source>
        <dbReference type="EMBL" id="KAL3401944.1"/>
    </source>
</evidence>
<reference evidence="1 2" key="1">
    <citation type="journal article" date="2024" name="bioRxiv">
        <title>A reference genome for Trichogramma kaykai: A tiny desert-dwelling parasitoid wasp with competing sex-ratio distorters.</title>
        <authorList>
            <person name="Culotta J."/>
            <person name="Lindsey A.R."/>
        </authorList>
    </citation>
    <scope>NUCLEOTIDE SEQUENCE [LARGE SCALE GENOMIC DNA]</scope>
    <source>
        <strain evidence="1 2">KSX58</strain>
    </source>
</reference>
<name>A0ABD2XA41_9HYME</name>